<dbReference type="EMBL" id="LAZR01007802">
    <property type="protein sequence ID" value="KKM82831.1"/>
    <property type="molecule type" value="Genomic_DNA"/>
</dbReference>
<evidence type="ECO:0000313" key="1">
    <source>
        <dbReference type="EMBL" id="KKM82831.1"/>
    </source>
</evidence>
<organism evidence="1">
    <name type="scientific">marine sediment metagenome</name>
    <dbReference type="NCBI Taxonomy" id="412755"/>
    <lineage>
        <taxon>unclassified sequences</taxon>
        <taxon>metagenomes</taxon>
        <taxon>ecological metagenomes</taxon>
    </lineage>
</organism>
<accession>A0A0F9L6B5</accession>
<proteinExistence type="predicted"/>
<dbReference type="AlphaFoldDB" id="A0A0F9L6B5"/>
<sequence length="118" mass="12768">MSDAKHTPGPWSFALPQNPKTNEDALDVGIFADVNGELKVIAEAFGQVNYTNFAPARANAQLIAAAPELLTACRDLLDAFWDMSPLEYAKSRGMDSMSDAEGERIKERARAAIKRGAA</sequence>
<name>A0A0F9L6B5_9ZZZZ</name>
<protein>
    <submittedName>
        <fullName evidence="1">Uncharacterized protein</fullName>
    </submittedName>
</protein>
<comment type="caution">
    <text evidence="1">The sequence shown here is derived from an EMBL/GenBank/DDBJ whole genome shotgun (WGS) entry which is preliminary data.</text>
</comment>
<reference evidence="1" key="1">
    <citation type="journal article" date="2015" name="Nature">
        <title>Complex archaea that bridge the gap between prokaryotes and eukaryotes.</title>
        <authorList>
            <person name="Spang A."/>
            <person name="Saw J.H."/>
            <person name="Jorgensen S.L."/>
            <person name="Zaremba-Niedzwiedzka K."/>
            <person name="Martijn J."/>
            <person name="Lind A.E."/>
            <person name="van Eijk R."/>
            <person name="Schleper C."/>
            <person name="Guy L."/>
            <person name="Ettema T.J."/>
        </authorList>
    </citation>
    <scope>NUCLEOTIDE SEQUENCE</scope>
</reference>
<gene>
    <name evidence="1" type="ORF">LCGC14_1315530</name>
</gene>